<reference evidence="1 2" key="1">
    <citation type="submission" date="2023-03" db="EMBL/GenBank/DDBJ databases">
        <title>Paludisphaera mucosa sp. nov. a novel planctomycete from northern fen.</title>
        <authorList>
            <person name="Ivanova A."/>
        </authorList>
    </citation>
    <scope>NUCLEOTIDE SEQUENCE [LARGE SCALE GENOMIC DNA]</scope>
    <source>
        <strain evidence="1 2">Pla2</strain>
    </source>
</reference>
<sequence length="113" mass="11941">MKTHHARVRFQPEAEAVEGRLLLSVSAARLGRYLFIASGDLPNAPVLVAPKRPFAPMPGLAPANSAPITTPIRPVGFPDAPFTRAVPGASLTPIIVTLARPEKLPGAFSVSLR</sequence>
<keyword evidence="2" id="KW-1185">Reference proteome</keyword>
<dbReference type="Proteomes" id="UP001216907">
    <property type="component" value="Unassembled WGS sequence"/>
</dbReference>
<name>A0ABT6FBD4_9BACT</name>
<gene>
    <name evidence="1" type="ORF">PZE19_13780</name>
</gene>
<evidence type="ECO:0000313" key="2">
    <source>
        <dbReference type="Proteomes" id="UP001216907"/>
    </source>
</evidence>
<accession>A0ABT6FBD4</accession>
<organism evidence="1 2">
    <name type="scientific">Paludisphaera mucosa</name>
    <dbReference type="NCBI Taxonomy" id="3030827"/>
    <lineage>
        <taxon>Bacteria</taxon>
        <taxon>Pseudomonadati</taxon>
        <taxon>Planctomycetota</taxon>
        <taxon>Planctomycetia</taxon>
        <taxon>Isosphaerales</taxon>
        <taxon>Isosphaeraceae</taxon>
        <taxon>Paludisphaera</taxon>
    </lineage>
</organism>
<comment type="caution">
    <text evidence="1">The sequence shown here is derived from an EMBL/GenBank/DDBJ whole genome shotgun (WGS) entry which is preliminary data.</text>
</comment>
<evidence type="ECO:0000313" key="1">
    <source>
        <dbReference type="EMBL" id="MDG3004851.1"/>
    </source>
</evidence>
<protein>
    <submittedName>
        <fullName evidence="1">Uncharacterized protein</fullName>
    </submittedName>
</protein>
<proteinExistence type="predicted"/>
<dbReference type="EMBL" id="JARRAG010000002">
    <property type="protein sequence ID" value="MDG3004851.1"/>
    <property type="molecule type" value="Genomic_DNA"/>
</dbReference>
<dbReference type="RefSeq" id="WP_277861202.1">
    <property type="nucleotide sequence ID" value="NZ_JARRAG010000002.1"/>
</dbReference>